<name>A0A8D9D3M0_BRACM</name>
<evidence type="ECO:0000313" key="1">
    <source>
        <dbReference type="EMBL" id="CAG7870022.1"/>
    </source>
</evidence>
<dbReference type="Proteomes" id="UP000694005">
    <property type="component" value="Chromosome A06"/>
</dbReference>
<reference evidence="1 2" key="1">
    <citation type="submission" date="2021-07" db="EMBL/GenBank/DDBJ databases">
        <authorList>
            <consortium name="Genoscope - CEA"/>
            <person name="William W."/>
        </authorList>
    </citation>
    <scope>NUCLEOTIDE SEQUENCE [LARGE SCALE GENOMIC DNA]</scope>
</reference>
<gene>
    <name evidence="1" type="ORF">BRAPAZ1V2_A06P22620.2</name>
</gene>
<proteinExistence type="predicted"/>
<dbReference type="Gramene" id="A06p22620.2_BraZ1">
    <property type="protein sequence ID" value="A06p22620.2_BraZ1.CDS.1"/>
    <property type="gene ID" value="A06g22620.2_BraZ1"/>
</dbReference>
<evidence type="ECO:0000313" key="2">
    <source>
        <dbReference type="Proteomes" id="UP000694005"/>
    </source>
</evidence>
<organism evidence="1 2">
    <name type="scientific">Brassica campestris</name>
    <name type="common">Field mustard</name>
    <dbReference type="NCBI Taxonomy" id="3711"/>
    <lineage>
        <taxon>Eukaryota</taxon>
        <taxon>Viridiplantae</taxon>
        <taxon>Streptophyta</taxon>
        <taxon>Embryophyta</taxon>
        <taxon>Tracheophyta</taxon>
        <taxon>Spermatophyta</taxon>
        <taxon>Magnoliopsida</taxon>
        <taxon>eudicotyledons</taxon>
        <taxon>Gunneridae</taxon>
        <taxon>Pentapetalae</taxon>
        <taxon>rosids</taxon>
        <taxon>malvids</taxon>
        <taxon>Brassicales</taxon>
        <taxon>Brassicaceae</taxon>
        <taxon>Brassiceae</taxon>
        <taxon>Brassica</taxon>
    </lineage>
</organism>
<sequence length="84" mass="9964">MLSKEDPTIGLLNSLGWRENKAGANTCWKRIKQSIHGVRVTRFEIYMTAYRITRATITCHRDSIVFRRDTCYYFKQVKVFVFII</sequence>
<dbReference type="AlphaFoldDB" id="A0A8D9D3M0"/>
<dbReference type="EMBL" id="LS974622">
    <property type="protein sequence ID" value="CAG7870022.1"/>
    <property type="molecule type" value="Genomic_DNA"/>
</dbReference>
<protein>
    <submittedName>
        <fullName evidence="1">Uncharacterized protein</fullName>
    </submittedName>
</protein>
<accession>A0A8D9D3M0</accession>